<dbReference type="Pfam" id="PF20160">
    <property type="entry name" value="C-JID"/>
    <property type="match status" value="1"/>
</dbReference>
<evidence type="ECO:0000256" key="1">
    <source>
        <dbReference type="ARBA" id="ARBA00022614"/>
    </source>
</evidence>
<dbReference type="AlphaFoldDB" id="A0A6P5TL28"/>
<dbReference type="InterPro" id="IPR045344">
    <property type="entry name" value="C-JID"/>
</dbReference>
<feature type="domain" description="C-JID" evidence="3">
    <location>
        <begin position="45"/>
        <end position="177"/>
    </location>
</feature>
<keyword evidence="2" id="KW-0677">Repeat</keyword>
<dbReference type="KEGG" id="pavi:110768350"/>
<gene>
    <name evidence="5" type="primary">LOC110768350</name>
</gene>
<dbReference type="Proteomes" id="UP000515124">
    <property type="component" value="Unplaced"/>
</dbReference>
<protein>
    <submittedName>
        <fullName evidence="5">Uncharacterized protein LOC110768350</fullName>
    </submittedName>
</protein>
<evidence type="ECO:0000313" key="5">
    <source>
        <dbReference type="RefSeq" id="XP_021827769.1"/>
    </source>
</evidence>
<name>A0A6P5TL28_PRUAV</name>
<proteinExistence type="predicted"/>
<reference evidence="5" key="1">
    <citation type="submission" date="2025-08" db="UniProtKB">
        <authorList>
            <consortium name="RefSeq"/>
        </authorList>
    </citation>
    <scope>IDENTIFICATION</scope>
</reference>
<dbReference type="RefSeq" id="XP_021827769.1">
    <property type="nucleotide sequence ID" value="XM_021972077.1"/>
</dbReference>
<keyword evidence="4" id="KW-1185">Reference proteome</keyword>
<evidence type="ECO:0000313" key="4">
    <source>
        <dbReference type="Proteomes" id="UP000515124"/>
    </source>
</evidence>
<evidence type="ECO:0000259" key="3">
    <source>
        <dbReference type="Pfam" id="PF20160"/>
    </source>
</evidence>
<organism evidence="4 5">
    <name type="scientific">Prunus avium</name>
    <name type="common">Cherry</name>
    <name type="synonym">Cerasus avium</name>
    <dbReference type="NCBI Taxonomy" id="42229"/>
    <lineage>
        <taxon>Eukaryota</taxon>
        <taxon>Viridiplantae</taxon>
        <taxon>Streptophyta</taxon>
        <taxon>Embryophyta</taxon>
        <taxon>Tracheophyta</taxon>
        <taxon>Spermatophyta</taxon>
        <taxon>Magnoliopsida</taxon>
        <taxon>eudicotyledons</taxon>
        <taxon>Gunneridae</taxon>
        <taxon>Pentapetalae</taxon>
        <taxon>rosids</taxon>
        <taxon>fabids</taxon>
        <taxon>Rosales</taxon>
        <taxon>Rosaceae</taxon>
        <taxon>Amygdaloideae</taxon>
        <taxon>Amygdaleae</taxon>
        <taxon>Prunus</taxon>
    </lineage>
</organism>
<sequence length="178" mass="20682">MDKFWRWGRSVPTSEESSVILLRKNNVQTLIEETHKCQFYYFYLSGIPAWFHPEVGSSPSIKLPENLHKNKNWMGFALCASLAVDRRKLKQPFSFSCHLQINKFFVEVATVVNRTGLSNGISDYKDGLVVAYIPRTRFPEHYFMGATPTSMIWTLFRTDTPCIEVQICGFRILYQQDL</sequence>
<accession>A0A6P5TL28</accession>
<evidence type="ECO:0000256" key="2">
    <source>
        <dbReference type="ARBA" id="ARBA00022737"/>
    </source>
</evidence>
<dbReference type="GeneID" id="110768350"/>
<keyword evidence="1" id="KW-0433">Leucine-rich repeat</keyword>